<evidence type="ECO:0000313" key="7">
    <source>
        <dbReference type="EMBL" id="RMA43404.1"/>
    </source>
</evidence>
<dbReference type="InterPro" id="IPR036737">
    <property type="entry name" value="OmpA-like_sf"/>
</dbReference>
<feature type="signal peptide" evidence="5">
    <location>
        <begin position="1"/>
        <end position="20"/>
    </location>
</feature>
<dbReference type="Gene3D" id="3.30.1330.60">
    <property type="entry name" value="OmpA-like domain"/>
    <property type="match status" value="1"/>
</dbReference>
<dbReference type="PANTHER" id="PTHR30329">
    <property type="entry name" value="STATOR ELEMENT OF FLAGELLAR MOTOR COMPLEX"/>
    <property type="match status" value="1"/>
</dbReference>
<dbReference type="PANTHER" id="PTHR30329:SF21">
    <property type="entry name" value="LIPOPROTEIN YIAD-RELATED"/>
    <property type="match status" value="1"/>
</dbReference>
<keyword evidence="3" id="KW-0998">Cell outer membrane</keyword>
<accession>A0A3L9Y3N1</accession>
<organism evidence="7 8">
    <name type="scientific">Rhodophyticola porphyridii</name>
    <dbReference type="NCBI Taxonomy" id="1852017"/>
    <lineage>
        <taxon>Bacteria</taxon>
        <taxon>Pseudomonadati</taxon>
        <taxon>Pseudomonadota</taxon>
        <taxon>Alphaproteobacteria</taxon>
        <taxon>Rhodobacterales</taxon>
        <taxon>Roseobacteraceae</taxon>
        <taxon>Rhodophyticola</taxon>
    </lineage>
</organism>
<dbReference type="PRINTS" id="PR01021">
    <property type="entry name" value="OMPADOMAIN"/>
</dbReference>
<dbReference type="AlphaFoldDB" id="A0A3L9Y3N1"/>
<gene>
    <name evidence="7" type="ORF">D9R08_00145</name>
</gene>
<keyword evidence="8" id="KW-1185">Reference proteome</keyword>
<dbReference type="GO" id="GO:0009279">
    <property type="term" value="C:cell outer membrane"/>
    <property type="evidence" value="ECO:0007669"/>
    <property type="project" value="UniProtKB-SubCell"/>
</dbReference>
<evidence type="ECO:0000313" key="8">
    <source>
        <dbReference type="Proteomes" id="UP000281343"/>
    </source>
</evidence>
<feature type="chain" id="PRO_5018324050" evidence="5">
    <location>
        <begin position="21"/>
        <end position="313"/>
    </location>
</feature>
<comment type="subcellular location">
    <subcellularLocation>
        <location evidence="1">Cell outer membrane</location>
    </subcellularLocation>
</comment>
<dbReference type="SUPFAM" id="SSF103088">
    <property type="entry name" value="OmpA-like"/>
    <property type="match status" value="1"/>
</dbReference>
<dbReference type="InterPro" id="IPR050330">
    <property type="entry name" value="Bact_OuterMem_StrucFunc"/>
</dbReference>
<dbReference type="InterPro" id="IPR006665">
    <property type="entry name" value="OmpA-like"/>
</dbReference>
<dbReference type="Proteomes" id="UP000281343">
    <property type="component" value="Unassembled WGS sequence"/>
</dbReference>
<evidence type="ECO:0000259" key="6">
    <source>
        <dbReference type="PROSITE" id="PS51123"/>
    </source>
</evidence>
<keyword evidence="5" id="KW-0732">Signal</keyword>
<sequence>MRLRLAHLFLAGVMATPSAALDLQLPAAARLALEETEPMGRYEMPTGPWTQAGMARYDAEGGFSRMVWQVVPYGGTTVQLLAPLRAQLVADGYEVLFSCTDRDCGGFDFRFGIDVAPEPVMHVNLGDFAYLIARRQTAEANDTIALIVSRGGGHGYIHLVRVGPPGQEGPEVTLSSRAPDETGLPADTGALIATLERTGTATLDDLQFETGASTLSGDMYLSLATLADYLIANPEKRVVLVGHTDAEGALQNNIELSRARANSVRSFLISTYDIAPERLRAEGVGYLAPRAPNSTDDGRELNRRVEVVLTNTE</sequence>
<evidence type="ECO:0000256" key="3">
    <source>
        <dbReference type="ARBA" id="ARBA00023237"/>
    </source>
</evidence>
<name>A0A3L9Y3N1_9RHOB</name>
<evidence type="ECO:0000256" key="4">
    <source>
        <dbReference type="PROSITE-ProRule" id="PRU00473"/>
    </source>
</evidence>
<proteinExistence type="predicted"/>
<dbReference type="OrthoDB" id="9792021at2"/>
<comment type="caution">
    <text evidence="7">The sequence shown here is derived from an EMBL/GenBank/DDBJ whole genome shotgun (WGS) entry which is preliminary data.</text>
</comment>
<evidence type="ECO:0000256" key="2">
    <source>
        <dbReference type="ARBA" id="ARBA00023136"/>
    </source>
</evidence>
<protein>
    <submittedName>
        <fullName evidence="7">OmpA family protein</fullName>
    </submittedName>
</protein>
<reference evidence="7 8" key="1">
    <citation type="submission" date="2018-10" db="EMBL/GenBank/DDBJ databases">
        <authorList>
            <person name="Jung H.S."/>
            <person name="Jeon C.O."/>
        </authorList>
    </citation>
    <scope>NUCLEOTIDE SEQUENCE [LARGE SCALE GENOMIC DNA]</scope>
    <source>
        <strain evidence="7 8">MA-7-27</strain>
    </source>
</reference>
<evidence type="ECO:0000256" key="5">
    <source>
        <dbReference type="SAM" id="SignalP"/>
    </source>
</evidence>
<dbReference type="RefSeq" id="WP_121895996.1">
    <property type="nucleotide sequence ID" value="NZ_RCNT01000001.1"/>
</dbReference>
<dbReference type="InterPro" id="IPR006664">
    <property type="entry name" value="OMP_bac"/>
</dbReference>
<keyword evidence="2 4" id="KW-0472">Membrane</keyword>
<dbReference type="PROSITE" id="PS51123">
    <property type="entry name" value="OMPA_2"/>
    <property type="match status" value="1"/>
</dbReference>
<dbReference type="EMBL" id="RCNT01000001">
    <property type="protein sequence ID" value="RMA43404.1"/>
    <property type="molecule type" value="Genomic_DNA"/>
</dbReference>
<dbReference type="Pfam" id="PF00691">
    <property type="entry name" value="OmpA"/>
    <property type="match status" value="1"/>
</dbReference>
<evidence type="ECO:0000256" key="1">
    <source>
        <dbReference type="ARBA" id="ARBA00004442"/>
    </source>
</evidence>
<dbReference type="CDD" id="cd07185">
    <property type="entry name" value="OmpA_C-like"/>
    <property type="match status" value="1"/>
</dbReference>
<feature type="domain" description="OmpA-like" evidence="6">
    <location>
        <begin position="195"/>
        <end position="313"/>
    </location>
</feature>